<proteinExistence type="predicted"/>
<organism evidence="3 4">
    <name type="scientific">Araneus ventricosus</name>
    <name type="common">Orbweaver spider</name>
    <name type="synonym">Epeira ventricosa</name>
    <dbReference type="NCBI Taxonomy" id="182803"/>
    <lineage>
        <taxon>Eukaryota</taxon>
        <taxon>Metazoa</taxon>
        <taxon>Ecdysozoa</taxon>
        <taxon>Arthropoda</taxon>
        <taxon>Chelicerata</taxon>
        <taxon>Arachnida</taxon>
        <taxon>Araneae</taxon>
        <taxon>Araneomorphae</taxon>
        <taxon>Entelegynae</taxon>
        <taxon>Araneoidea</taxon>
        <taxon>Araneidae</taxon>
        <taxon>Araneus</taxon>
    </lineage>
</organism>
<name>A0A4Y2FFT7_ARAVE</name>
<evidence type="ECO:0000313" key="3">
    <source>
        <dbReference type="EMBL" id="GBM38394.1"/>
    </source>
</evidence>
<keyword evidence="4" id="KW-1185">Reference proteome</keyword>
<dbReference type="AlphaFoldDB" id="A0A4Y2FFT7"/>
<evidence type="ECO:0000313" key="4">
    <source>
        <dbReference type="Proteomes" id="UP000499080"/>
    </source>
</evidence>
<protein>
    <submittedName>
        <fullName evidence="3">Uncharacterized protein</fullName>
    </submittedName>
</protein>
<evidence type="ECO:0000256" key="1">
    <source>
        <dbReference type="SAM" id="MobiDB-lite"/>
    </source>
</evidence>
<gene>
    <name evidence="3" type="ORF">AVEN_254301_1</name>
</gene>
<reference evidence="3 4" key="1">
    <citation type="journal article" date="2019" name="Sci. Rep.">
        <title>Orb-weaving spider Araneus ventricosus genome elucidates the spidroin gene catalogue.</title>
        <authorList>
            <person name="Kono N."/>
            <person name="Nakamura H."/>
            <person name="Ohtoshi R."/>
            <person name="Moran D.A.P."/>
            <person name="Shinohara A."/>
            <person name="Yoshida Y."/>
            <person name="Fujiwara M."/>
            <person name="Mori M."/>
            <person name="Tomita M."/>
            <person name="Arakawa K."/>
        </authorList>
    </citation>
    <scope>NUCLEOTIDE SEQUENCE [LARGE SCALE GENOMIC DNA]</scope>
</reference>
<accession>A0A4Y2FFT7</accession>
<comment type="caution">
    <text evidence="3">The sequence shown here is derived from an EMBL/GenBank/DDBJ whole genome shotgun (WGS) entry which is preliminary data.</text>
</comment>
<keyword evidence="2" id="KW-0732">Signal</keyword>
<evidence type="ECO:0000256" key="2">
    <source>
        <dbReference type="SAM" id="SignalP"/>
    </source>
</evidence>
<dbReference type="EMBL" id="BGPR01000867">
    <property type="protein sequence ID" value="GBM38394.1"/>
    <property type="molecule type" value="Genomic_DNA"/>
</dbReference>
<feature type="signal peptide" evidence="2">
    <location>
        <begin position="1"/>
        <end position="29"/>
    </location>
</feature>
<feature type="region of interest" description="Disordered" evidence="1">
    <location>
        <begin position="79"/>
        <end position="108"/>
    </location>
</feature>
<sequence>MRGKSRRSRTNSQVTLSILLLIAKSPCSAIHRQEGETKCDCHNGPYTAVPNWNFWNTGRENLSSRAKAYKNWSKWIGSGGIPKNSKSKTPFSDSNLGPRCEGSGRTKELPTLASRVEARRVRGILRL</sequence>
<dbReference type="Proteomes" id="UP000499080">
    <property type="component" value="Unassembled WGS sequence"/>
</dbReference>
<feature type="chain" id="PRO_5021226972" evidence="2">
    <location>
        <begin position="30"/>
        <end position="127"/>
    </location>
</feature>